<dbReference type="PANTHER" id="PTHR46238">
    <property type="entry name" value="REVERSE TRANSCRIPTASE DOMAIN-CONTAINING PROTEIN"/>
    <property type="match status" value="1"/>
</dbReference>
<sequence length="514" mass="60866">MCSESVLWFDPFTNVLKGRHASICDDANRLWDEMAEKVTKAAKETLGMTTGNKSGQRESWWWNDEVQIKVREKQQRFREFVRCIESAQRERLKTRYKEAKREAKKIVSETKTKAYIEMYKRLETKEGEQAMFKIAKARMVDILPRSFQQELFNKSNYQEEDGGNHMTTGTSRDNCYCRHITKEEVFTALKMMGRRKAVDLMIFPLRCGNFWGMKERVIETRLRRETQVTVNLFGFMPGRSTMEAIHILRRLMEKYREKRKDFHMVFIDLEKAYDSVPRQAMWDILESRGIPQRYIEAIKDTYENAKTNVRAPVGDTDFFLVEVGLQQGSTLSPFLFAVILDDLSRSATRFKYLGSFIQDDGDINSDVVHRVQEGWKKWRAATSIICDRKFPERLKEPNQTAEMRMLRWMCGHTRLDRIRNEVFRERLQVANISDKVREGRLRWFGHVKRRSQAAPVRKVEFLTVEGKRGRGQPKLTWDEQIKHDLTQLHLSEDMIYDRSMWRRRIKAQDTSSLS</sequence>
<dbReference type="PANTHER" id="PTHR46238:SF8">
    <property type="entry name" value="ENDONUCLEASE_EXONUCLEASE_PHOSPHATASE DOMAIN-CONTAINING PROTEIN"/>
    <property type="match status" value="1"/>
</dbReference>
<keyword evidence="3" id="KW-1185">Reference proteome</keyword>
<evidence type="ECO:0000313" key="2">
    <source>
        <dbReference type="EMBL" id="KAD2393602.1"/>
    </source>
</evidence>
<name>A0A5N6LMZ2_9ASTR</name>
<dbReference type="EMBL" id="SZYD01000019">
    <property type="protein sequence ID" value="KAD2393602.1"/>
    <property type="molecule type" value="Genomic_DNA"/>
</dbReference>
<dbReference type="AlphaFoldDB" id="A0A5N6LMZ2"/>
<organism evidence="2 3">
    <name type="scientific">Mikania micrantha</name>
    <name type="common">bitter vine</name>
    <dbReference type="NCBI Taxonomy" id="192012"/>
    <lineage>
        <taxon>Eukaryota</taxon>
        <taxon>Viridiplantae</taxon>
        <taxon>Streptophyta</taxon>
        <taxon>Embryophyta</taxon>
        <taxon>Tracheophyta</taxon>
        <taxon>Spermatophyta</taxon>
        <taxon>Magnoliopsida</taxon>
        <taxon>eudicotyledons</taxon>
        <taxon>Gunneridae</taxon>
        <taxon>Pentapetalae</taxon>
        <taxon>asterids</taxon>
        <taxon>campanulids</taxon>
        <taxon>Asterales</taxon>
        <taxon>Asteraceae</taxon>
        <taxon>Asteroideae</taxon>
        <taxon>Heliantheae alliance</taxon>
        <taxon>Eupatorieae</taxon>
        <taxon>Mikania</taxon>
    </lineage>
</organism>
<dbReference type="InterPro" id="IPR043502">
    <property type="entry name" value="DNA/RNA_pol_sf"/>
</dbReference>
<dbReference type="PROSITE" id="PS50878">
    <property type="entry name" value="RT_POL"/>
    <property type="match status" value="1"/>
</dbReference>
<gene>
    <name evidence="2" type="ORF">E3N88_40579</name>
</gene>
<proteinExistence type="predicted"/>
<protein>
    <recommendedName>
        <fullName evidence="1">Reverse transcriptase domain-containing protein</fullName>
    </recommendedName>
</protein>
<dbReference type="InterPro" id="IPR000477">
    <property type="entry name" value="RT_dom"/>
</dbReference>
<dbReference type="OrthoDB" id="1706699at2759"/>
<dbReference type="SUPFAM" id="SSF56672">
    <property type="entry name" value="DNA/RNA polymerases"/>
    <property type="match status" value="1"/>
</dbReference>
<feature type="domain" description="Reverse transcriptase" evidence="1">
    <location>
        <begin position="104"/>
        <end position="448"/>
    </location>
</feature>
<dbReference type="Pfam" id="PF00078">
    <property type="entry name" value="RVT_1"/>
    <property type="match status" value="1"/>
</dbReference>
<evidence type="ECO:0000313" key="3">
    <source>
        <dbReference type="Proteomes" id="UP000326396"/>
    </source>
</evidence>
<evidence type="ECO:0000259" key="1">
    <source>
        <dbReference type="PROSITE" id="PS50878"/>
    </source>
</evidence>
<dbReference type="Proteomes" id="UP000326396">
    <property type="component" value="Linkage Group LG9"/>
</dbReference>
<comment type="caution">
    <text evidence="2">The sequence shown here is derived from an EMBL/GenBank/DDBJ whole genome shotgun (WGS) entry which is preliminary data.</text>
</comment>
<reference evidence="2 3" key="1">
    <citation type="submission" date="2019-05" db="EMBL/GenBank/DDBJ databases">
        <title>Mikania micrantha, genome provides insights into the molecular mechanism of rapid growth.</title>
        <authorList>
            <person name="Liu B."/>
        </authorList>
    </citation>
    <scope>NUCLEOTIDE SEQUENCE [LARGE SCALE GENOMIC DNA]</scope>
    <source>
        <strain evidence="2">NLD-2019</strain>
        <tissue evidence="2">Leaf</tissue>
    </source>
</reference>
<accession>A0A5N6LMZ2</accession>